<protein>
    <recommendedName>
        <fullName evidence="2">TadE-like domain-containing protein</fullName>
    </recommendedName>
</protein>
<dbReference type="InterPro" id="IPR012495">
    <property type="entry name" value="TadE-like_dom"/>
</dbReference>
<keyword evidence="1" id="KW-1133">Transmembrane helix</keyword>
<gene>
    <name evidence="3" type="ORF">J2Z31_004023</name>
</gene>
<reference evidence="3 4" key="1">
    <citation type="submission" date="2021-03" db="EMBL/GenBank/DDBJ databases">
        <title>Genomic Encyclopedia of Type Strains, Phase IV (KMG-IV): sequencing the most valuable type-strain genomes for metagenomic binning, comparative biology and taxonomic classification.</title>
        <authorList>
            <person name="Goeker M."/>
        </authorList>
    </citation>
    <scope>NUCLEOTIDE SEQUENCE [LARGE SCALE GENOMIC DNA]</scope>
    <source>
        <strain evidence="3 4">DSM 13372</strain>
    </source>
</reference>
<keyword evidence="4" id="KW-1185">Reference proteome</keyword>
<dbReference type="EMBL" id="JAGILA010000005">
    <property type="protein sequence ID" value="MBP2237505.1"/>
    <property type="molecule type" value="Genomic_DNA"/>
</dbReference>
<dbReference type="Proteomes" id="UP000730739">
    <property type="component" value="Unassembled WGS sequence"/>
</dbReference>
<proteinExistence type="predicted"/>
<evidence type="ECO:0000256" key="1">
    <source>
        <dbReference type="SAM" id="Phobius"/>
    </source>
</evidence>
<keyword evidence="1" id="KW-0472">Membrane</keyword>
<comment type="caution">
    <text evidence="3">The sequence shown here is derived from an EMBL/GenBank/DDBJ whole genome shotgun (WGS) entry which is preliminary data.</text>
</comment>
<accession>A0ABS4R3P4</accession>
<evidence type="ECO:0000313" key="4">
    <source>
        <dbReference type="Proteomes" id="UP000730739"/>
    </source>
</evidence>
<sequence>MVTERAQQRPLRDWMGRGAAFGNHTPTPFLCSSQDSSSAASAAQKDHYWGRASVHFGTWKGVLHGADAPWLDPCDEHRDEGGAACATTLGASARPTRRTGFRQDESGIALSEALITFPIVLLVFAALVEFGYAMSQWNQTVKALQYGARLAAVSDPLTSNFATVFPTSAANPVNNGTATPNDATVSSTCGPNLANCNVAALNRIVYGSSAATECQSLGTAGIRPAICHANPEIERDNIAITYQRSGLGYWGRPEGPVVTMRFEVRNVTFDLPLLGGLLGLDTITIPAHPVTITTEDLRTCSTC</sequence>
<name>A0ABS4R3P4_9HYPH</name>
<dbReference type="Pfam" id="PF07811">
    <property type="entry name" value="TadE"/>
    <property type="match status" value="1"/>
</dbReference>
<evidence type="ECO:0000313" key="3">
    <source>
        <dbReference type="EMBL" id="MBP2237505.1"/>
    </source>
</evidence>
<evidence type="ECO:0000259" key="2">
    <source>
        <dbReference type="Pfam" id="PF07811"/>
    </source>
</evidence>
<keyword evidence="1" id="KW-0812">Transmembrane</keyword>
<feature type="transmembrane region" description="Helical" evidence="1">
    <location>
        <begin position="107"/>
        <end position="128"/>
    </location>
</feature>
<feature type="domain" description="TadE-like" evidence="2">
    <location>
        <begin position="107"/>
        <end position="149"/>
    </location>
</feature>
<organism evidence="3 4">
    <name type="scientific">Sinorhizobium kostiense</name>
    <dbReference type="NCBI Taxonomy" id="76747"/>
    <lineage>
        <taxon>Bacteria</taxon>
        <taxon>Pseudomonadati</taxon>
        <taxon>Pseudomonadota</taxon>
        <taxon>Alphaproteobacteria</taxon>
        <taxon>Hyphomicrobiales</taxon>
        <taxon>Rhizobiaceae</taxon>
        <taxon>Sinorhizobium/Ensifer group</taxon>
        <taxon>Sinorhizobium</taxon>
    </lineage>
</organism>